<keyword evidence="2" id="KW-0805">Transcription regulation</keyword>
<feature type="region of interest" description="Disordered" evidence="7">
    <location>
        <begin position="164"/>
        <end position="207"/>
    </location>
</feature>
<protein>
    <recommendedName>
        <fullName evidence="8">Bromo domain-containing protein</fullName>
    </recommendedName>
</protein>
<dbReference type="EnsemblMetazoa" id="MESCA008204-RA">
    <property type="protein sequence ID" value="MESCA008204-PA"/>
    <property type="gene ID" value="MESCA008204"/>
</dbReference>
<dbReference type="Proteomes" id="UP000015102">
    <property type="component" value="Unassembled WGS sequence"/>
</dbReference>
<evidence type="ECO:0000313" key="10">
    <source>
        <dbReference type="Proteomes" id="UP000015102"/>
    </source>
</evidence>
<name>T1GWM6_MEGSC</name>
<feature type="domain" description="Bromo" evidence="8">
    <location>
        <begin position="232"/>
        <end position="289"/>
    </location>
</feature>
<dbReference type="InterPro" id="IPR021900">
    <property type="entry name" value="DUF3512"/>
</dbReference>
<keyword evidence="5" id="KW-0539">Nucleus</keyword>
<proteinExistence type="predicted"/>
<reference evidence="9" key="2">
    <citation type="submission" date="2015-06" db="UniProtKB">
        <authorList>
            <consortium name="EnsemblMetazoa"/>
        </authorList>
    </citation>
    <scope>IDENTIFICATION</scope>
</reference>
<evidence type="ECO:0000256" key="2">
    <source>
        <dbReference type="ARBA" id="ARBA00023015"/>
    </source>
</evidence>
<dbReference type="InterPro" id="IPR051831">
    <property type="entry name" value="Bromodomain_contain_prot"/>
</dbReference>
<evidence type="ECO:0000256" key="5">
    <source>
        <dbReference type="ARBA" id="ARBA00023242"/>
    </source>
</evidence>
<feature type="compositionally biased region" description="Low complexity" evidence="7">
    <location>
        <begin position="167"/>
        <end position="183"/>
    </location>
</feature>
<dbReference type="OMA" id="HQGHRER"/>
<dbReference type="PANTHER" id="PTHR22881:SF27">
    <property type="entry name" value="BROMODOMAIN CONTAINING 7_9"/>
    <property type="match status" value="1"/>
</dbReference>
<dbReference type="HOGENOM" id="CLU_020704_0_0_1"/>
<dbReference type="Pfam" id="PF12024">
    <property type="entry name" value="DUF3512"/>
    <property type="match status" value="1"/>
</dbReference>
<keyword evidence="4" id="KW-0804">Transcription</keyword>
<evidence type="ECO:0000256" key="6">
    <source>
        <dbReference type="PROSITE-ProRule" id="PRU00035"/>
    </source>
</evidence>
<evidence type="ECO:0000256" key="1">
    <source>
        <dbReference type="ARBA" id="ARBA00004123"/>
    </source>
</evidence>
<evidence type="ECO:0000313" key="9">
    <source>
        <dbReference type="EnsemblMetazoa" id="MESCA008204-PA"/>
    </source>
</evidence>
<reference evidence="10" key="1">
    <citation type="submission" date="2013-02" db="EMBL/GenBank/DDBJ databases">
        <authorList>
            <person name="Hughes D."/>
        </authorList>
    </citation>
    <scope>NUCLEOTIDE SEQUENCE</scope>
    <source>
        <strain>Durham</strain>
        <strain evidence="10">NC isolate 2 -- Noor lab</strain>
    </source>
</reference>
<keyword evidence="3 6" id="KW-0103">Bromodomain</keyword>
<sequence length="768" mass="86274">MGSKKHKKHKSERRKKYSTDQNPSVLKLKILKVGNSATPEHGSDSYGIAGPPQPRNPFFFNDDDDEIGGGVIGEYSGSERKKLKKKKKKKDREKKHKHHKEKKHRHHEEESSQDETMFPDGEENSQPLPENMQYYANMTTSNNPCCRPQTKPIVPMKIESPSRVVATSIPSPGSTPGYSTPGSVLTPKLMENPKTPSSSSESGREPRSCVLKLKQSKSPLIKLLDHLLRALEKRDPHQFFAWPVTDDIAPGYSSIITKPMDFSTIRQKIDDSDLSQAAKKLLINGMKLLTPESLLRSLKPMAGYVRELTSKELGFELNHHAEHIDGFGVHHTVLDSADEGASTGAEELTASQLEEEARRHAIRLQNNPKSRFEPYVDDMTPEEILSQVQNAATAKRLTAQQKANKMGFLRQNKDGTTSMKILLRNENDGPERVVLLGEMVGKLKEGTGQLIGHREDPRNKAKMVKPLNYGSFSSFAPIFDSRFSNLSKEESELVRQTYGDEESADYAESIMEFTKDSSYASRLANGLLDLLTQGEHSKTISELYENQVQRAEVEEEYEKYKDVKIDFDNLKSLNDLGIDTTFVSAMEKEFKTYEVNKQMTDELKTNHSLLSKLYQTQYDRLSQSLPTHLQQVSQAGSDEHELALRITQNLTEIVKNVNPGDVVDIREVRKAMGMADVGLPPPIPPQLVIPEILQSNCQPDQHSFNISNNSQVGMDIDEELSNNHSVHVNHNNHDVDLESELREFLENGSNLGEADPSAANAIEQMLLN</sequence>
<feature type="compositionally biased region" description="Basic residues" evidence="7">
    <location>
        <begin position="81"/>
        <end position="106"/>
    </location>
</feature>
<keyword evidence="10" id="KW-1185">Reference proteome</keyword>
<dbReference type="AlphaFoldDB" id="T1GWM6"/>
<evidence type="ECO:0000256" key="4">
    <source>
        <dbReference type="ARBA" id="ARBA00023163"/>
    </source>
</evidence>
<dbReference type="GO" id="GO:0006357">
    <property type="term" value="P:regulation of transcription by RNA polymerase II"/>
    <property type="evidence" value="ECO:0007669"/>
    <property type="project" value="TreeGrafter"/>
</dbReference>
<dbReference type="InterPro" id="IPR036427">
    <property type="entry name" value="Bromodomain-like_sf"/>
</dbReference>
<dbReference type="STRING" id="36166.T1GWM6"/>
<dbReference type="EMBL" id="CAQQ02175539">
    <property type="status" value="NOT_ANNOTATED_CDS"/>
    <property type="molecule type" value="Genomic_DNA"/>
</dbReference>
<dbReference type="SUPFAM" id="SSF47370">
    <property type="entry name" value="Bromodomain"/>
    <property type="match status" value="1"/>
</dbReference>
<feature type="region of interest" description="Disordered" evidence="7">
    <location>
        <begin position="1"/>
        <end position="129"/>
    </location>
</feature>
<evidence type="ECO:0000259" key="8">
    <source>
        <dbReference type="PROSITE" id="PS50014"/>
    </source>
</evidence>
<dbReference type="Pfam" id="PF00439">
    <property type="entry name" value="Bromodomain"/>
    <property type="match status" value="1"/>
</dbReference>
<comment type="subcellular location">
    <subcellularLocation>
        <location evidence="1">Nucleus</location>
    </subcellularLocation>
</comment>
<feature type="compositionally biased region" description="Basic residues" evidence="7">
    <location>
        <begin position="1"/>
        <end position="16"/>
    </location>
</feature>
<evidence type="ECO:0000256" key="7">
    <source>
        <dbReference type="SAM" id="MobiDB-lite"/>
    </source>
</evidence>
<dbReference type="PROSITE" id="PS50014">
    <property type="entry name" value="BROMODOMAIN_2"/>
    <property type="match status" value="1"/>
</dbReference>
<dbReference type="GO" id="GO:0005634">
    <property type="term" value="C:nucleus"/>
    <property type="evidence" value="ECO:0007669"/>
    <property type="project" value="UniProtKB-SubCell"/>
</dbReference>
<dbReference type="InterPro" id="IPR001487">
    <property type="entry name" value="Bromodomain"/>
</dbReference>
<evidence type="ECO:0000256" key="3">
    <source>
        <dbReference type="ARBA" id="ARBA00023117"/>
    </source>
</evidence>
<dbReference type="Gene3D" id="1.20.920.10">
    <property type="entry name" value="Bromodomain-like"/>
    <property type="match status" value="1"/>
</dbReference>
<organism evidence="9 10">
    <name type="scientific">Megaselia scalaris</name>
    <name type="common">Humpbacked fly</name>
    <name type="synonym">Phora scalaris</name>
    <dbReference type="NCBI Taxonomy" id="36166"/>
    <lineage>
        <taxon>Eukaryota</taxon>
        <taxon>Metazoa</taxon>
        <taxon>Ecdysozoa</taxon>
        <taxon>Arthropoda</taxon>
        <taxon>Hexapoda</taxon>
        <taxon>Insecta</taxon>
        <taxon>Pterygota</taxon>
        <taxon>Neoptera</taxon>
        <taxon>Endopterygota</taxon>
        <taxon>Diptera</taxon>
        <taxon>Brachycera</taxon>
        <taxon>Muscomorpha</taxon>
        <taxon>Platypezoidea</taxon>
        <taxon>Phoridae</taxon>
        <taxon>Megaseliini</taxon>
        <taxon>Megaselia</taxon>
    </lineage>
</organism>
<dbReference type="SMART" id="SM00297">
    <property type="entry name" value="BROMO"/>
    <property type="match status" value="1"/>
</dbReference>
<accession>T1GWM6</accession>
<dbReference type="PANTHER" id="PTHR22881">
    <property type="entry name" value="BROMODOMAIN CONTAINING PROTEIN"/>
    <property type="match status" value="1"/>
</dbReference>